<reference evidence="2 3" key="1">
    <citation type="journal article" date="2012" name="Eukaryot. Cell">
        <title>Genome sequence of the Trichosporon asahii environmental strain CBS 8904.</title>
        <authorList>
            <person name="Yang R.Y."/>
            <person name="Li H.T."/>
            <person name="Zhu H."/>
            <person name="Zhou G.P."/>
            <person name="Wang M."/>
            <person name="Wang L."/>
        </authorList>
    </citation>
    <scope>NUCLEOTIDE SEQUENCE [LARGE SCALE GENOMIC DNA]</scope>
    <source>
        <strain evidence="2 3">CBS 8904</strain>
    </source>
</reference>
<sequence length="110" mass="11890">MARCAARGAQAAEEEGALQDTDVRQLEDVWEKQEGTLSAANARAARTMGKLLARRLVGMRKPELGVGELYDLREEATGLTAMALTVVTDEVALLESTLARWEELAAMAEA</sequence>
<proteinExistence type="predicted"/>
<dbReference type="AlphaFoldDB" id="K1VR09"/>
<keyword evidence="3" id="KW-1185">Reference proteome</keyword>
<protein>
    <submittedName>
        <fullName evidence="2">Uncharacterized protein</fullName>
    </submittedName>
</protein>
<accession>K1VR09</accession>
<dbReference type="InParanoid" id="K1VR09"/>
<gene>
    <name evidence="2" type="ORF">A1Q2_03802</name>
</gene>
<organism evidence="2 3">
    <name type="scientific">Trichosporon asahii var. asahii (strain CBS 8904)</name>
    <name type="common">Yeast</name>
    <dbReference type="NCBI Taxonomy" id="1220162"/>
    <lineage>
        <taxon>Eukaryota</taxon>
        <taxon>Fungi</taxon>
        <taxon>Dikarya</taxon>
        <taxon>Basidiomycota</taxon>
        <taxon>Agaricomycotina</taxon>
        <taxon>Tremellomycetes</taxon>
        <taxon>Trichosporonales</taxon>
        <taxon>Trichosporonaceae</taxon>
        <taxon>Trichosporon</taxon>
    </lineage>
</organism>
<evidence type="ECO:0000256" key="1">
    <source>
        <dbReference type="SAM" id="MobiDB-lite"/>
    </source>
</evidence>
<comment type="caution">
    <text evidence="2">The sequence shown here is derived from an EMBL/GenBank/DDBJ whole genome shotgun (WGS) entry which is preliminary data.</text>
</comment>
<dbReference type="EMBL" id="AMBO01000308">
    <property type="protein sequence ID" value="EKD01902.1"/>
    <property type="molecule type" value="Genomic_DNA"/>
</dbReference>
<feature type="region of interest" description="Disordered" evidence="1">
    <location>
        <begin position="1"/>
        <end position="20"/>
    </location>
</feature>
<dbReference type="STRING" id="1220162.K1VR09"/>
<evidence type="ECO:0000313" key="2">
    <source>
        <dbReference type="EMBL" id="EKD01902.1"/>
    </source>
</evidence>
<feature type="compositionally biased region" description="Low complexity" evidence="1">
    <location>
        <begin position="1"/>
        <end position="11"/>
    </location>
</feature>
<dbReference type="Proteomes" id="UP000006757">
    <property type="component" value="Unassembled WGS sequence"/>
</dbReference>
<dbReference type="HOGENOM" id="CLU_2172836_0_0_1"/>
<evidence type="ECO:0000313" key="3">
    <source>
        <dbReference type="Proteomes" id="UP000006757"/>
    </source>
</evidence>
<name>K1VR09_TRIAC</name>